<evidence type="ECO:0000313" key="6">
    <source>
        <dbReference type="Proteomes" id="UP000016587"/>
    </source>
</evidence>
<dbReference type="Proteomes" id="UP000016587">
    <property type="component" value="Chromosome"/>
</dbReference>
<keyword evidence="1" id="KW-0805">Transcription regulation</keyword>
<evidence type="ECO:0000256" key="1">
    <source>
        <dbReference type="ARBA" id="ARBA00023015"/>
    </source>
</evidence>
<dbReference type="InterPro" id="IPR039418">
    <property type="entry name" value="LexA-like"/>
</dbReference>
<evidence type="ECO:0000256" key="3">
    <source>
        <dbReference type="ARBA" id="ARBA00023163"/>
    </source>
</evidence>
<gene>
    <name evidence="5" type="ORF">DGI_2009</name>
</gene>
<feature type="domain" description="Peptidase S24/S26A/S26B/S26C" evidence="4">
    <location>
        <begin position="114"/>
        <end position="230"/>
    </location>
</feature>
<dbReference type="PATRIC" id="fig|1121448.10.peg.1966"/>
<dbReference type="KEGG" id="dgg:DGI_2009"/>
<keyword evidence="2" id="KW-0238">DNA-binding</keyword>
<name>T2GBV0_MEGG1</name>
<dbReference type="eggNOG" id="COG2932">
    <property type="taxonomic scope" value="Bacteria"/>
</dbReference>
<keyword evidence="3" id="KW-0804">Transcription</keyword>
<evidence type="ECO:0000259" key="4">
    <source>
        <dbReference type="Pfam" id="PF00717"/>
    </source>
</evidence>
<keyword evidence="6" id="KW-1185">Reference proteome</keyword>
<dbReference type="Gene3D" id="2.10.109.10">
    <property type="entry name" value="Umud Fragment, subunit A"/>
    <property type="match status" value="1"/>
</dbReference>
<dbReference type="CDD" id="cd06529">
    <property type="entry name" value="S24_LexA-like"/>
    <property type="match status" value="1"/>
</dbReference>
<accession>T2GBV0</accession>
<reference evidence="6" key="2">
    <citation type="submission" date="2013-07" db="EMBL/GenBank/DDBJ databases">
        <authorList>
            <person name="Morais-Silva F.O."/>
            <person name="Rezende A.M."/>
            <person name="Pimentel C."/>
            <person name="Resende D.M."/>
            <person name="Santos C.I."/>
            <person name="Clemente C."/>
            <person name="de Oliveira L.M."/>
            <person name="da Silva S.M."/>
            <person name="Costa D.A."/>
            <person name="Varela-Raposo A."/>
            <person name="Horacio E.C.A."/>
            <person name="Matos M."/>
            <person name="Flores O."/>
            <person name="Ruiz J.C."/>
            <person name="Rodrigues-Pousada C."/>
        </authorList>
    </citation>
    <scope>NUCLEOTIDE SEQUENCE [LARGE SCALE GENOMIC DNA]</scope>
    <source>
        <strain evidence="6">ATCC 19364 / DSM 1382 / NCIMB 9332 / VKM B-1759</strain>
    </source>
</reference>
<evidence type="ECO:0000256" key="2">
    <source>
        <dbReference type="ARBA" id="ARBA00023125"/>
    </source>
</evidence>
<dbReference type="GO" id="GO:0003677">
    <property type="term" value="F:DNA binding"/>
    <property type="evidence" value="ECO:0007669"/>
    <property type="project" value="UniProtKB-KW"/>
</dbReference>
<dbReference type="STRING" id="1121448.DGI_2009"/>
<proteinExistence type="predicted"/>
<sequence>MTNAKLLTAATMNADKVFLLAWSAVIDALKKLRDDGETLASIGKRLGGVNPATIKRWIDGERGGQKTAAIDLFRYMNKLGIDTVEILSEGKEIKENFEFVPKVFARPVGGDGGLEFDSSYEDLYAFRKDWLVKKGNLDSIVLMDARGHSMEPTITNGDMLLVSTRQDERLFTTSGDIYAVRHDGQLMVKRLFREKGLIILRSDNHDKQLYRDIEINPHDESVDFEVIGHVKWLGRDLQML</sequence>
<dbReference type="SUPFAM" id="SSF51306">
    <property type="entry name" value="LexA/Signal peptidase"/>
    <property type="match status" value="1"/>
</dbReference>
<dbReference type="InterPro" id="IPR036286">
    <property type="entry name" value="LexA/Signal_pep-like_sf"/>
</dbReference>
<dbReference type="PANTHER" id="PTHR40661">
    <property type="match status" value="1"/>
</dbReference>
<reference evidence="5 6" key="1">
    <citation type="journal article" date="2013" name="J. Bacteriol.">
        <title>Roles of HynAB and Ech, the only two hydrogenases found in the model sulfate reducer Desulfovibrio gigas.</title>
        <authorList>
            <person name="Morais-Silva F.O."/>
            <person name="Santos C.I."/>
            <person name="Rodrigues R."/>
            <person name="Pereira I.A."/>
            <person name="Rodrigues-Pousada C."/>
        </authorList>
    </citation>
    <scope>NUCLEOTIDE SEQUENCE [LARGE SCALE GENOMIC DNA]</scope>
    <source>
        <strain evidence="6">ATCC 19364 / DSM 1382 / NCIMB 9332 / VKM B-1759</strain>
    </source>
</reference>
<protein>
    <submittedName>
        <fullName evidence="5">Putative transcriptional regulator</fullName>
    </submittedName>
</protein>
<dbReference type="AlphaFoldDB" id="T2GBV0"/>
<dbReference type="EMBL" id="CP006585">
    <property type="protein sequence ID" value="AGW13783.1"/>
    <property type="molecule type" value="Genomic_DNA"/>
</dbReference>
<dbReference type="RefSeq" id="WP_021760681.1">
    <property type="nucleotide sequence ID" value="NC_022444.1"/>
</dbReference>
<dbReference type="PANTHER" id="PTHR40661:SF3">
    <property type="entry name" value="FELS-1 PROPHAGE TRANSCRIPTIONAL REGULATOR"/>
    <property type="match status" value="1"/>
</dbReference>
<dbReference type="OrthoDB" id="5363392at2"/>
<dbReference type="Pfam" id="PF00717">
    <property type="entry name" value="Peptidase_S24"/>
    <property type="match status" value="1"/>
</dbReference>
<organism evidence="5 6">
    <name type="scientific">Megalodesulfovibrio gigas (strain ATCC 19364 / DSM 1382 / NCIMB 9332 / VKM B-1759)</name>
    <name type="common">Desulfovibrio gigas</name>
    <dbReference type="NCBI Taxonomy" id="1121448"/>
    <lineage>
        <taxon>Bacteria</taxon>
        <taxon>Pseudomonadati</taxon>
        <taxon>Thermodesulfobacteriota</taxon>
        <taxon>Desulfovibrionia</taxon>
        <taxon>Desulfovibrionales</taxon>
        <taxon>Desulfovibrionaceae</taxon>
        <taxon>Megalodesulfovibrio</taxon>
    </lineage>
</organism>
<dbReference type="InterPro" id="IPR015927">
    <property type="entry name" value="Peptidase_S24_S26A/B/C"/>
</dbReference>
<dbReference type="HOGENOM" id="CLU_066192_1_2_7"/>
<evidence type="ECO:0000313" key="5">
    <source>
        <dbReference type="EMBL" id="AGW13783.1"/>
    </source>
</evidence>